<evidence type="ECO:0000313" key="1">
    <source>
        <dbReference type="EMBL" id="JAH50216.1"/>
    </source>
</evidence>
<dbReference type="AlphaFoldDB" id="A0A0E9T986"/>
<dbReference type="EMBL" id="GBXM01058361">
    <property type="protein sequence ID" value="JAH50216.1"/>
    <property type="molecule type" value="Transcribed_RNA"/>
</dbReference>
<sequence>MAKPIVCMSSPDFLRRRRFFWIRPTRKVQPTSLSSGSSSSSARVILNWGFIQKV</sequence>
<protein>
    <submittedName>
        <fullName evidence="1">Uncharacterized protein</fullName>
    </submittedName>
</protein>
<accession>A0A0E9T986</accession>
<reference evidence="1" key="2">
    <citation type="journal article" date="2015" name="Fish Shellfish Immunol.">
        <title>Early steps in the European eel (Anguilla anguilla)-Vibrio vulnificus interaction in the gills: Role of the RtxA13 toxin.</title>
        <authorList>
            <person name="Callol A."/>
            <person name="Pajuelo D."/>
            <person name="Ebbesson L."/>
            <person name="Teles M."/>
            <person name="MacKenzie S."/>
            <person name="Amaro C."/>
        </authorList>
    </citation>
    <scope>NUCLEOTIDE SEQUENCE</scope>
</reference>
<proteinExistence type="predicted"/>
<reference evidence="1" key="1">
    <citation type="submission" date="2014-11" db="EMBL/GenBank/DDBJ databases">
        <authorList>
            <person name="Amaro Gonzalez C."/>
        </authorList>
    </citation>
    <scope>NUCLEOTIDE SEQUENCE</scope>
</reference>
<organism evidence="1">
    <name type="scientific">Anguilla anguilla</name>
    <name type="common">European freshwater eel</name>
    <name type="synonym">Muraena anguilla</name>
    <dbReference type="NCBI Taxonomy" id="7936"/>
    <lineage>
        <taxon>Eukaryota</taxon>
        <taxon>Metazoa</taxon>
        <taxon>Chordata</taxon>
        <taxon>Craniata</taxon>
        <taxon>Vertebrata</taxon>
        <taxon>Euteleostomi</taxon>
        <taxon>Actinopterygii</taxon>
        <taxon>Neopterygii</taxon>
        <taxon>Teleostei</taxon>
        <taxon>Anguilliformes</taxon>
        <taxon>Anguillidae</taxon>
        <taxon>Anguilla</taxon>
    </lineage>
</organism>
<name>A0A0E9T986_ANGAN</name>